<keyword evidence="3" id="KW-0732">Signal</keyword>
<dbReference type="Proteomes" id="UP001589755">
    <property type="component" value="Unassembled WGS sequence"/>
</dbReference>
<sequence length="223" mass="24531">MPRAALGRRLLAAAALLAAAGTAFAEEPGATSGSFDFYVLSLSWSPSYCAAEGADANPRQCGRERPYAFIVHGLWPQHEDGYPEFCRSDQPDRVPELLVRQYLDIMPSAGLIGHQWRKHGSCSGLAQADYLALTRRARERINIPAEVTRLEEPRMVAPEAVEASFLAANPGLAGDGIAVTCDRRYLREVRICMTQDLEFRSCPQVDRRACSRKKVLMPPARGG</sequence>
<dbReference type="InterPro" id="IPR018188">
    <property type="entry name" value="RNase_T2_His_AS_1"/>
</dbReference>
<dbReference type="RefSeq" id="WP_261520834.1">
    <property type="nucleotide sequence ID" value="NZ_JAODNW010000014.1"/>
</dbReference>
<dbReference type="CDD" id="cd01062">
    <property type="entry name" value="RNase_T2_prok"/>
    <property type="match status" value="1"/>
</dbReference>
<proteinExistence type="inferred from homology"/>
<comment type="caution">
    <text evidence="4">The sequence shown here is derived from an EMBL/GenBank/DDBJ whole genome shotgun (WGS) entry which is preliminary data.</text>
</comment>
<organism evidence="4 5">
    <name type="scientific">Chelativorans intermedius</name>
    <dbReference type="NCBI Taxonomy" id="515947"/>
    <lineage>
        <taxon>Bacteria</taxon>
        <taxon>Pseudomonadati</taxon>
        <taxon>Pseudomonadota</taxon>
        <taxon>Alphaproteobacteria</taxon>
        <taxon>Hyphomicrobiales</taxon>
        <taxon>Phyllobacteriaceae</taxon>
        <taxon>Chelativorans</taxon>
    </lineage>
</organism>
<dbReference type="Pfam" id="PF00445">
    <property type="entry name" value="Ribonuclease_T2"/>
    <property type="match status" value="1"/>
</dbReference>
<keyword evidence="5" id="KW-1185">Reference proteome</keyword>
<dbReference type="SUPFAM" id="SSF55895">
    <property type="entry name" value="Ribonuclease Rh-like"/>
    <property type="match status" value="1"/>
</dbReference>
<evidence type="ECO:0000256" key="2">
    <source>
        <dbReference type="RuleBase" id="RU004328"/>
    </source>
</evidence>
<dbReference type="PANTHER" id="PTHR11240:SF22">
    <property type="entry name" value="RIBONUCLEASE T2"/>
    <property type="match status" value="1"/>
</dbReference>
<dbReference type="PROSITE" id="PS00530">
    <property type="entry name" value="RNASE_T2_1"/>
    <property type="match status" value="1"/>
</dbReference>
<comment type="similarity">
    <text evidence="1 2">Belongs to the RNase T2 family.</text>
</comment>
<evidence type="ECO:0000313" key="4">
    <source>
        <dbReference type="EMBL" id="MFC0207654.1"/>
    </source>
</evidence>
<dbReference type="InterPro" id="IPR001568">
    <property type="entry name" value="RNase_T2-like"/>
</dbReference>
<accession>A0ABV6D4T1</accession>
<dbReference type="InterPro" id="IPR036430">
    <property type="entry name" value="RNase_T2-like_sf"/>
</dbReference>
<dbReference type="Gene3D" id="3.90.730.10">
    <property type="entry name" value="Ribonuclease T2-like"/>
    <property type="match status" value="1"/>
</dbReference>
<feature type="chain" id="PRO_5045533633" evidence="3">
    <location>
        <begin position="26"/>
        <end position="223"/>
    </location>
</feature>
<reference evidence="4 5" key="1">
    <citation type="submission" date="2024-09" db="EMBL/GenBank/DDBJ databases">
        <authorList>
            <person name="Sun Q."/>
            <person name="Mori K."/>
        </authorList>
    </citation>
    <scope>NUCLEOTIDE SEQUENCE [LARGE SCALE GENOMIC DNA]</scope>
    <source>
        <strain evidence="4 5">CCM 8543</strain>
    </source>
</reference>
<evidence type="ECO:0000256" key="3">
    <source>
        <dbReference type="SAM" id="SignalP"/>
    </source>
</evidence>
<dbReference type="PANTHER" id="PTHR11240">
    <property type="entry name" value="RIBONUCLEASE T2"/>
    <property type="match status" value="1"/>
</dbReference>
<evidence type="ECO:0000256" key="1">
    <source>
        <dbReference type="ARBA" id="ARBA00007469"/>
    </source>
</evidence>
<dbReference type="EMBL" id="JBHLXD010000005">
    <property type="protein sequence ID" value="MFC0207654.1"/>
    <property type="molecule type" value="Genomic_DNA"/>
</dbReference>
<name>A0ABV6D4T1_9HYPH</name>
<evidence type="ECO:0000313" key="5">
    <source>
        <dbReference type="Proteomes" id="UP001589755"/>
    </source>
</evidence>
<gene>
    <name evidence="4" type="ORF">ACFFJ2_04470</name>
</gene>
<protein>
    <submittedName>
        <fullName evidence="4">Ribonuclease T2</fullName>
    </submittedName>
</protein>
<dbReference type="InterPro" id="IPR039378">
    <property type="entry name" value="RNase_T2_prok"/>
</dbReference>
<feature type="signal peptide" evidence="3">
    <location>
        <begin position="1"/>
        <end position="25"/>
    </location>
</feature>